<dbReference type="InterPro" id="IPR018631">
    <property type="entry name" value="AAA-ATPase-like_dom"/>
</dbReference>
<dbReference type="InterPro" id="IPR012547">
    <property type="entry name" value="PDDEXK_9"/>
</dbReference>
<dbReference type="SUPFAM" id="SSF52540">
    <property type="entry name" value="P-loop containing nucleoside triphosphate hydrolases"/>
    <property type="match status" value="1"/>
</dbReference>
<dbReference type="PANTHER" id="PTHR34825">
    <property type="entry name" value="CONSERVED PROTEIN, WITH A WEAK D-GALACTARATE DEHYDRATASE/ALTRONATE HYDROLASE DOMAIN"/>
    <property type="match status" value="1"/>
</dbReference>
<feature type="domain" description="AAA-ATPase-like" evidence="1">
    <location>
        <begin position="9"/>
        <end position="206"/>
    </location>
</feature>
<dbReference type="PANTHER" id="PTHR34825:SF1">
    <property type="entry name" value="AAA-ATPASE-LIKE DOMAIN-CONTAINING PROTEIN"/>
    <property type="match status" value="1"/>
</dbReference>
<dbReference type="InterPro" id="IPR027417">
    <property type="entry name" value="P-loop_NTPase"/>
</dbReference>
<proteinExistence type="predicted"/>
<evidence type="ECO:0000259" key="1">
    <source>
        <dbReference type="Pfam" id="PF09820"/>
    </source>
</evidence>
<dbReference type="Pfam" id="PF09820">
    <property type="entry name" value="AAA-ATPase_like"/>
    <property type="match status" value="1"/>
</dbReference>
<organism evidence="2 3">
    <name type="scientific">Parabacteroides distasonis</name>
    <dbReference type="NCBI Taxonomy" id="823"/>
    <lineage>
        <taxon>Bacteria</taxon>
        <taxon>Pseudomonadati</taxon>
        <taxon>Bacteroidota</taxon>
        <taxon>Bacteroidia</taxon>
        <taxon>Bacteroidales</taxon>
        <taxon>Tannerellaceae</taxon>
        <taxon>Parabacteroides</taxon>
    </lineage>
</organism>
<evidence type="ECO:0000313" key="3">
    <source>
        <dbReference type="Proteomes" id="UP000095455"/>
    </source>
</evidence>
<gene>
    <name evidence="2" type="ORF">ERS852380_03687</name>
</gene>
<protein>
    <submittedName>
        <fullName evidence="2">Predicted AAA-ATPase</fullName>
    </submittedName>
</protein>
<dbReference type="AlphaFoldDB" id="A0A8D9LD13"/>
<dbReference type="Proteomes" id="UP000095455">
    <property type="component" value="Unassembled WGS sequence"/>
</dbReference>
<name>A0A8D9LD13_PARDI</name>
<evidence type="ECO:0000313" key="2">
    <source>
        <dbReference type="EMBL" id="CUP00416.1"/>
    </source>
</evidence>
<comment type="caution">
    <text evidence="2">The sequence shown here is derived from an EMBL/GenBank/DDBJ whole genome shotgun (WGS) entry which is preliminary data.</text>
</comment>
<reference evidence="2 3" key="1">
    <citation type="submission" date="2015-09" db="EMBL/GenBank/DDBJ databases">
        <authorList>
            <consortium name="Pathogen Informatics"/>
        </authorList>
    </citation>
    <scope>NUCLEOTIDE SEQUENCE [LARGE SCALE GENOMIC DNA]</scope>
    <source>
        <strain evidence="2 3">2789STDY5608822</strain>
    </source>
</reference>
<accession>A0A8D9LD13</accession>
<sequence length="520" mass="59812">MMGQERLYPIGIQTFSEIREGNYLYVDKTELVYRMTHSASKYQFLSRPRRFGKSLLTSTLRSYFEGRKELFEGLAMERLEKEWTSYPVLHFDMSTAKHMDQERLLSELERKLSGYEEIYGRDESAVYTNQRLESLIKRAYAQTGQKVVVLIDEYDAPLLDVVHEERDLPVLRDVMRNFYSPLKACDPYLRFVFITGITKFSQLSIFSELNNIENISMDEAYASLCGISEEELRGQMGADIDLLAGKLGISGEEAFLRLKDNYDGYHFTWPSSDIYNPFSLLTALSKGKISSYWFDSGTPTYLIEMLDKYHVEPQQIGARKVLAESFDAPTERMLDITPLLYQSGYVTIKGYSPLTNLYTLDIPNKEVRMGLLKSLLPGFLHQYTADGLTTVALLFEAIAGERMDDALRLLQTFLSTIPQCDNTDYEGHYQSLLYTIFSLLGMYVDVEVRTPQGRVDMVMRTTTTLYVVELKLNRTADIAFDQINLKNYPERFALCGLPVVKVGINFSTETRTIEGWKIEY</sequence>
<dbReference type="Pfam" id="PF08011">
    <property type="entry name" value="PDDEXK_9"/>
    <property type="match status" value="1"/>
</dbReference>
<dbReference type="EMBL" id="CYYK01000015">
    <property type="protein sequence ID" value="CUP00416.1"/>
    <property type="molecule type" value="Genomic_DNA"/>
</dbReference>